<organism evidence="1 2">
    <name type="scientific">Amphibacillus indicireducens</name>
    <dbReference type="NCBI Taxonomy" id="1076330"/>
    <lineage>
        <taxon>Bacteria</taxon>
        <taxon>Bacillati</taxon>
        <taxon>Bacillota</taxon>
        <taxon>Bacilli</taxon>
        <taxon>Bacillales</taxon>
        <taxon>Bacillaceae</taxon>
        <taxon>Amphibacillus</taxon>
    </lineage>
</organism>
<evidence type="ECO:0008006" key="3">
    <source>
        <dbReference type="Google" id="ProtNLM"/>
    </source>
</evidence>
<dbReference type="InterPro" id="IPR020115">
    <property type="entry name" value="Fin"/>
</dbReference>
<dbReference type="EMBL" id="BAABDL010000118">
    <property type="protein sequence ID" value="GAA4076284.1"/>
    <property type="molecule type" value="Genomic_DNA"/>
</dbReference>
<proteinExistence type="predicted"/>
<comment type="caution">
    <text evidence="1">The sequence shown here is derived from an EMBL/GenBank/DDBJ whole genome shotgun (WGS) entry which is preliminary data.</text>
</comment>
<dbReference type="RefSeq" id="WP_344913027.1">
    <property type="nucleotide sequence ID" value="NZ_BAABDL010000118.1"/>
</dbReference>
<keyword evidence="2" id="KW-1185">Reference proteome</keyword>
<dbReference type="Pfam" id="PF10955">
    <property type="entry name" value="Fin"/>
    <property type="match status" value="1"/>
</dbReference>
<accession>A0ABP7VX40</accession>
<protein>
    <recommendedName>
        <fullName evidence="3">DUF2757 family protein</fullName>
    </recommendedName>
</protein>
<dbReference type="Proteomes" id="UP001501734">
    <property type="component" value="Unassembled WGS sequence"/>
</dbReference>
<name>A0ABP7VX40_9BACI</name>
<evidence type="ECO:0000313" key="2">
    <source>
        <dbReference type="Proteomes" id="UP001501734"/>
    </source>
</evidence>
<reference evidence="2" key="1">
    <citation type="journal article" date="2019" name="Int. J. Syst. Evol. Microbiol.">
        <title>The Global Catalogue of Microorganisms (GCM) 10K type strain sequencing project: providing services to taxonomists for standard genome sequencing and annotation.</title>
        <authorList>
            <consortium name="The Broad Institute Genomics Platform"/>
            <consortium name="The Broad Institute Genome Sequencing Center for Infectious Disease"/>
            <person name="Wu L."/>
            <person name="Ma J."/>
        </authorList>
    </citation>
    <scope>NUCLEOTIDE SEQUENCE [LARGE SCALE GENOMIC DNA]</scope>
    <source>
        <strain evidence="2">JCM 17250</strain>
    </source>
</reference>
<evidence type="ECO:0000313" key="1">
    <source>
        <dbReference type="EMBL" id="GAA4076284.1"/>
    </source>
</evidence>
<sequence>MLIHYRCKHCQTTIADLKHDHLNLDKLGFNQLTDQQKNQMIKYYHANEADVFVICESCESALYHYPIYRELDYFIH</sequence>
<gene>
    <name evidence="1" type="ORF">GCM10022410_21450</name>
</gene>